<evidence type="ECO:0000256" key="1">
    <source>
        <dbReference type="SAM" id="SignalP"/>
    </source>
</evidence>
<comment type="caution">
    <text evidence="2">The sequence shown here is derived from an EMBL/GenBank/DDBJ whole genome shotgun (WGS) entry which is preliminary data.</text>
</comment>
<evidence type="ECO:0000313" key="3">
    <source>
        <dbReference type="Proteomes" id="UP000566813"/>
    </source>
</evidence>
<dbReference type="Proteomes" id="UP000566813">
    <property type="component" value="Unassembled WGS sequence"/>
</dbReference>
<name>A0A7X1FUQ0_9SPHN</name>
<keyword evidence="1" id="KW-0732">Signal</keyword>
<proteinExistence type="predicted"/>
<reference evidence="2 3" key="1">
    <citation type="submission" date="2020-08" db="EMBL/GenBank/DDBJ databases">
        <title>The genome sequence of type strain Novosphingobium flavum NBRC 111647.</title>
        <authorList>
            <person name="Liu Y."/>
        </authorList>
    </citation>
    <scope>NUCLEOTIDE SEQUENCE [LARGE SCALE GENOMIC DNA]</scope>
    <source>
        <strain evidence="2 3">NBRC 111647</strain>
    </source>
</reference>
<organism evidence="2 3">
    <name type="scientific">Novosphingobium flavum</name>
    <dbReference type="NCBI Taxonomy" id="1778672"/>
    <lineage>
        <taxon>Bacteria</taxon>
        <taxon>Pseudomonadati</taxon>
        <taxon>Pseudomonadota</taxon>
        <taxon>Alphaproteobacteria</taxon>
        <taxon>Sphingomonadales</taxon>
        <taxon>Sphingomonadaceae</taxon>
        <taxon>Novosphingobium</taxon>
    </lineage>
</organism>
<keyword evidence="3" id="KW-1185">Reference proteome</keyword>
<protein>
    <submittedName>
        <fullName evidence="2">Uncharacterized protein</fullName>
    </submittedName>
</protein>
<feature type="chain" id="PRO_5031289896" evidence="1">
    <location>
        <begin position="22"/>
        <end position="209"/>
    </location>
</feature>
<gene>
    <name evidence="2" type="ORF">H7F51_17610</name>
</gene>
<accession>A0A7X1FUQ0</accession>
<dbReference type="AlphaFoldDB" id="A0A7X1FUQ0"/>
<dbReference type="EMBL" id="JACLAW010000017">
    <property type="protein sequence ID" value="MBC2667339.1"/>
    <property type="molecule type" value="Genomic_DNA"/>
</dbReference>
<feature type="signal peptide" evidence="1">
    <location>
        <begin position="1"/>
        <end position="21"/>
    </location>
</feature>
<sequence length="209" mass="22770">MDGRICWMAAAAGLLAGGAGAQSKEERIEPSPDQLRTLNALTPEGVASVVAVEGDDLEPVVVLTTARAWSSKGKFTDRVRSDNFLRAFIGKKTGEARFQLYQQVTYSFQYRNFRQVVFATSQGPRSAPVTELSHEVVTCAAGLCVYKDTLGFDLPESVVREIAAGYQPGASPLWRFRFKAQNGFDWEDRIAPAEAAGLLLAISQRGPKP</sequence>
<dbReference type="RefSeq" id="WP_221774208.1">
    <property type="nucleotide sequence ID" value="NZ_JACLAW010000017.1"/>
</dbReference>
<evidence type="ECO:0000313" key="2">
    <source>
        <dbReference type="EMBL" id="MBC2667339.1"/>
    </source>
</evidence>